<dbReference type="Proteomes" id="UP000183945">
    <property type="component" value="Unassembled WGS sequence"/>
</dbReference>
<evidence type="ECO:0000313" key="1">
    <source>
        <dbReference type="EMBL" id="SHF79053.1"/>
    </source>
</evidence>
<gene>
    <name evidence="1" type="ORF">SAMN05444483_102391</name>
</gene>
<dbReference type="Gene3D" id="2.40.128.490">
    <property type="entry name" value="Uncharacterised protein PF14869, DUF4488"/>
    <property type="match status" value="1"/>
</dbReference>
<dbReference type="STRING" id="1073325.SAMN05444483_102391"/>
<reference evidence="2" key="1">
    <citation type="submission" date="2016-11" db="EMBL/GenBank/DDBJ databases">
        <authorList>
            <person name="Varghese N."/>
            <person name="Submissions S."/>
        </authorList>
    </citation>
    <scope>NUCLEOTIDE SEQUENCE [LARGE SCALE GENOMIC DNA]</scope>
    <source>
        <strain evidence="2">DSM 24579</strain>
    </source>
</reference>
<evidence type="ECO:0008006" key="3">
    <source>
        <dbReference type="Google" id="ProtNLM"/>
    </source>
</evidence>
<organism evidence="1 2">
    <name type="scientific">Salegentibacter echinorum</name>
    <dbReference type="NCBI Taxonomy" id="1073325"/>
    <lineage>
        <taxon>Bacteria</taxon>
        <taxon>Pseudomonadati</taxon>
        <taxon>Bacteroidota</taxon>
        <taxon>Flavobacteriia</taxon>
        <taxon>Flavobacteriales</taxon>
        <taxon>Flavobacteriaceae</taxon>
        <taxon>Salegentibacter</taxon>
    </lineage>
</organism>
<dbReference type="AlphaFoldDB" id="A0A1M5EIE0"/>
<dbReference type="RefSeq" id="WP_072877583.1">
    <property type="nucleotide sequence ID" value="NZ_FQVT01000002.1"/>
</dbReference>
<sequence length="242" mass="27537">MEKLTLLAFIFCFGMISAQDLKGAWKLVEKDGKPVNDREVIKIIQDGYFALGSKNLSDNTFLGAAGGEFNLEDETLTEVRDFDTYEEKNIGSEQDYNISWEGDNKMEVSDGRTTKTWERISDKSDDLTRNWVITGRERNGEINTMTPDDRRTIKILSGGRFQWVAFNSATKKFNATGGGTYTAKNGTYTENIEFFSKDATRVGASLEFQYEVKDGKWHHKGKSSKGDPIYEIWSPYNEAYKE</sequence>
<evidence type="ECO:0000313" key="2">
    <source>
        <dbReference type="Proteomes" id="UP000183945"/>
    </source>
</evidence>
<keyword evidence="2" id="KW-1185">Reference proteome</keyword>
<dbReference type="OrthoDB" id="706756at2"/>
<proteinExistence type="predicted"/>
<protein>
    <recommendedName>
        <fullName evidence="3">Membrane or secreted protein</fullName>
    </recommendedName>
</protein>
<name>A0A1M5EIE0_SALEC</name>
<dbReference type="EMBL" id="FQVT01000002">
    <property type="protein sequence ID" value="SHF79053.1"/>
    <property type="molecule type" value="Genomic_DNA"/>
</dbReference>
<accession>A0A1M5EIE0</accession>